<feature type="transmembrane region" description="Helical" evidence="1">
    <location>
        <begin position="115"/>
        <end position="134"/>
    </location>
</feature>
<feature type="transmembrane region" description="Helical" evidence="1">
    <location>
        <begin position="69"/>
        <end position="95"/>
    </location>
</feature>
<dbReference type="AlphaFoldDB" id="A0AAE3WDN7"/>
<keyword evidence="1" id="KW-0812">Transmembrane</keyword>
<evidence type="ECO:0000313" key="3">
    <source>
        <dbReference type="Proteomes" id="UP001226762"/>
    </source>
</evidence>
<evidence type="ECO:0000313" key="2">
    <source>
        <dbReference type="EMBL" id="MDQ2089728.1"/>
    </source>
</evidence>
<proteinExistence type="predicted"/>
<dbReference type="RefSeq" id="WP_306734997.1">
    <property type="nucleotide sequence ID" value="NZ_JANHAX010000002.1"/>
</dbReference>
<sequence length="221" mass="24077">MNNPYFDLLMWARGPGFDIALTIMVGGILLRVVEILVLGRKRDLATAKGSPVGQGVKTIFTRSFPRKGLVPFAPITYIGGYIFHIGFAIAFLFLGAHIALIDGLLGLSWPAANRAIVESATALAVIALFALLYTRITDPVRRALSTFGDYLVWLLSLLPLVLGYVAVNKLFGDPTLMMALHILSAEALMVAFPFTKLMHAVTFLMARYYNGSIQGRKGAES</sequence>
<keyword evidence="3" id="KW-1185">Reference proteome</keyword>
<name>A0AAE3WDN7_9RHOB</name>
<organism evidence="2 3">
    <name type="scientific">Marimonas arenosa</name>
    <dbReference type="NCBI Taxonomy" id="1795305"/>
    <lineage>
        <taxon>Bacteria</taxon>
        <taxon>Pseudomonadati</taxon>
        <taxon>Pseudomonadota</taxon>
        <taxon>Alphaproteobacteria</taxon>
        <taxon>Rhodobacterales</taxon>
        <taxon>Paracoccaceae</taxon>
        <taxon>Marimonas</taxon>
    </lineage>
</organism>
<feature type="transmembrane region" description="Helical" evidence="1">
    <location>
        <begin position="20"/>
        <end position="38"/>
    </location>
</feature>
<reference evidence="2" key="1">
    <citation type="submission" date="2022-07" db="EMBL/GenBank/DDBJ databases">
        <authorList>
            <person name="Otstavnykh N."/>
            <person name="Isaeva M."/>
            <person name="Bystritskaya E."/>
        </authorList>
    </citation>
    <scope>NUCLEOTIDE SEQUENCE</scope>
    <source>
        <strain evidence="2">KCTC 52189</strain>
    </source>
</reference>
<dbReference type="EMBL" id="JANHAX010000002">
    <property type="protein sequence ID" value="MDQ2089728.1"/>
    <property type="molecule type" value="Genomic_DNA"/>
</dbReference>
<accession>A0AAE3WDN7</accession>
<keyword evidence="1" id="KW-0472">Membrane</keyword>
<dbReference type="Gene3D" id="1.20.950.20">
    <property type="entry name" value="Transmembrane di-heme cytochromes, Chain C"/>
    <property type="match status" value="1"/>
</dbReference>
<feature type="transmembrane region" description="Helical" evidence="1">
    <location>
        <begin position="146"/>
        <end position="167"/>
    </location>
</feature>
<reference evidence="2" key="2">
    <citation type="submission" date="2023-02" db="EMBL/GenBank/DDBJ databases">
        <title>'Rhodoalgimonas zhirmunskyi' gen. nov., isolated from a red alga.</title>
        <authorList>
            <person name="Nedashkovskaya O.I."/>
            <person name="Otstavnykh N.Y."/>
            <person name="Bystritskaya E.P."/>
            <person name="Balabanova L.A."/>
            <person name="Isaeva M.P."/>
        </authorList>
    </citation>
    <scope>NUCLEOTIDE SEQUENCE</scope>
    <source>
        <strain evidence="2">KCTC 52189</strain>
    </source>
</reference>
<comment type="caution">
    <text evidence="2">The sequence shown here is derived from an EMBL/GenBank/DDBJ whole genome shotgun (WGS) entry which is preliminary data.</text>
</comment>
<feature type="transmembrane region" description="Helical" evidence="1">
    <location>
        <begin position="187"/>
        <end position="209"/>
    </location>
</feature>
<dbReference type="Proteomes" id="UP001226762">
    <property type="component" value="Unassembled WGS sequence"/>
</dbReference>
<dbReference type="SUPFAM" id="SSF103501">
    <property type="entry name" value="Respiratory nitrate reductase 1 gamma chain"/>
    <property type="match status" value="1"/>
</dbReference>
<evidence type="ECO:0000256" key="1">
    <source>
        <dbReference type="SAM" id="Phobius"/>
    </source>
</evidence>
<gene>
    <name evidence="2" type="ORF">NO357_07440</name>
</gene>
<protein>
    <recommendedName>
        <fullName evidence="4">Nitrate reductase gamma subunit</fullName>
    </recommendedName>
</protein>
<evidence type="ECO:0008006" key="4">
    <source>
        <dbReference type="Google" id="ProtNLM"/>
    </source>
</evidence>
<dbReference type="InterPro" id="IPR036197">
    <property type="entry name" value="NarG-like_sf"/>
</dbReference>
<keyword evidence="1" id="KW-1133">Transmembrane helix</keyword>